<accession>A0A139BT65</accession>
<keyword evidence="6" id="KW-0949">S-adenosyl-L-methionine</keyword>
<dbReference type="PROSITE" id="PS50890">
    <property type="entry name" value="PUA"/>
    <property type="match status" value="1"/>
</dbReference>
<feature type="region of interest" description="Disordered" evidence="9">
    <location>
        <begin position="1"/>
        <end position="56"/>
    </location>
</feature>
<dbReference type="PANTHER" id="PTHR42873:SF1">
    <property type="entry name" value="S-ADENOSYLMETHIONINE-DEPENDENT METHYLTRANSFERASE DOMAIN-CONTAINING PROTEIN"/>
    <property type="match status" value="1"/>
</dbReference>
<dbReference type="GO" id="GO:0003723">
    <property type="term" value="F:RNA binding"/>
    <property type="evidence" value="ECO:0007669"/>
    <property type="project" value="UniProtKB-KW"/>
</dbReference>
<dbReference type="GO" id="GO:0006364">
    <property type="term" value="P:rRNA processing"/>
    <property type="evidence" value="ECO:0007669"/>
    <property type="project" value="UniProtKB-KW"/>
</dbReference>
<dbReference type="InterPro" id="IPR019614">
    <property type="entry name" value="SAM-dep_methyl-trfase"/>
</dbReference>
<keyword evidence="5" id="KW-0808">Transferase</keyword>
<gene>
    <name evidence="11" type="ORF">AWT59_1692</name>
</gene>
<protein>
    <recommendedName>
        <fullName evidence="10">PUA domain-containing protein</fullName>
    </recommendedName>
</protein>
<dbReference type="GO" id="GO:0005737">
    <property type="term" value="C:cytoplasm"/>
    <property type="evidence" value="ECO:0007669"/>
    <property type="project" value="UniProtKB-SubCell"/>
</dbReference>
<reference evidence="11 12" key="2">
    <citation type="submission" date="2016-03" db="EMBL/GenBank/DDBJ databases">
        <title>New uncultured bacterium of the family Gallionellaceae from acid mine drainage: description and reconstruction of genome based on metagenomic analysis of microbial community.</title>
        <authorList>
            <person name="Kadnikov V."/>
            <person name="Ivasenko D."/>
            <person name="Beletsky A."/>
            <person name="Mardanov A."/>
            <person name="Danilova E."/>
            <person name="Pimenov N."/>
            <person name="Karnachuk O."/>
            <person name="Ravin N."/>
        </authorList>
    </citation>
    <scope>NUCLEOTIDE SEQUENCE [LARGE SCALE GENOMIC DNA]</scope>
    <source>
        <strain evidence="11">ShG14-8</strain>
    </source>
</reference>
<dbReference type="CDD" id="cd21153">
    <property type="entry name" value="PUA_RlmI"/>
    <property type="match status" value="1"/>
</dbReference>
<feature type="domain" description="PUA" evidence="10">
    <location>
        <begin position="60"/>
        <end position="145"/>
    </location>
</feature>
<dbReference type="InterPro" id="IPR029063">
    <property type="entry name" value="SAM-dependent_MTases_sf"/>
</dbReference>
<dbReference type="GO" id="GO:0008168">
    <property type="term" value="F:methyltransferase activity"/>
    <property type="evidence" value="ECO:0007669"/>
    <property type="project" value="UniProtKB-KW"/>
</dbReference>
<evidence type="ECO:0000256" key="8">
    <source>
        <dbReference type="ARBA" id="ARBA00038091"/>
    </source>
</evidence>
<feature type="compositionally biased region" description="Polar residues" evidence="9">
    <location>
        <begin position="28"/>
        <end position="47"/>
    </location>
</feature>
<dbReference type="Proteomes" id="UP000070578">
    <property type="component" value="Unassembled WGS sequence"/>
</dbReference>
<dbReference type="CDD" id="cd11572">
    <property type="entry name" value="RlmI_M_like"/>
    <property type="match status" value="1"/>
</dbReference>
<evidence type="ECO:0000256" key="3">
    <source>
        <dbReference type="ARBA" id="ARBA00022552"/>
    </source>
</evidence>
<keyword evidence="7" id="KW-0694">RNA-binding</keyword>
<name>A0A139BT65_9PROT</name>
<comment type="caution">
    <text evidence="11">The sequence shown here is derived from an EMBL/GenBank/DDBJ whole genome shotgun (WGS) entry which is preliminary data.</text>
</comment>
<reference evidence="11 12" key="1">
    <citation type="submission" date="2016-02" db="EMBL/GenBank/DDBJ databases">
        <authorList>
            <person name="Wen L."/>
            <person name="He K."/>
            <person name="Yang H."/>
        </authorList>
    </citation>
    <scope>NUCLEOTIDE SEQUENCE [LARGE SCALE GENOMIC DNA]</scope>
    <source>
        <strain evidence="11">ShG14-8</strain>
    </source>
</reference>
<keyword evidence="4" id="KW-0489">Methyltransferase</keyword>
<dbReference type="SUPFAM" id="SSF88697">
    <property type="entry name" value="PUA domain-like"/>
    <property type="match status" value="1"/>
</dbReference>
<dbReference type="Gene3D" id="3.30.750.80">
    <property type="entry name" value="RNA methyltransferase domain (HRMD) like"/>
    <property type="match status" value="1"/>
</dbReference>
<dbReference type="CDD" id="cd02440">
    <property type="entry name" value="AdoMet_MTases"/>
    <property type="match status" value="1"/>
</dbReference>
<feature type="compositionally biased region" description="Polar residues" evidence="9">
    <location>
        <begin position="1"/>
        <end position="13"/>
    </location>
</feature>
<dbReference type="InterPro" id="IPR002478">
    <property type="entry name" value="PUA"/>
</dbReference>
<dbReference type="Pfam" id="PF10672">
    <property type="entry name" value="Methyltrans_SAM"/>
    <property type="match status" value="1"/>
</dbReference>
<proteinExistence type="inferred from homology"/>
<keyword evidence="2" id="KW-0963">Cytoplasm</keyword>
<evidence type="ECO:0000313" key="11">
    <source>
        <dbReference type="EMBL" id="KXS32166.1"/>
    </source>
</evidence>
<dbReference type="PANTHER" id="PTHR42873">
    <property type="entry name" value="RIBOSOMAL RNA LARGE SUBUNIT METHYLTRANSFERASE"/>
    <property type="match status" value="1"/>
</dbReference>
<feature type="compositionally biased region" description="Basic residues" evidence="9">
    <location>
        <begin position="14"/>
        <end position="26"/>
    </location>
</feature>
<dbReference type="EMBL" id="LSLI01000039">
    <property type="protein sequence ID" value="KXS32166.1"/>
    <property type="molecule type" value="Genomic_DNA"/>
</dbReference>
<evidence type="ECO:0000256" key="5">
    <source>
        <dbReference type="ARBA" id="ARBA00022679"/>
    </source>
</evidence>
<dbReference type="SMART" id="SM00359">
    <property type="entry name" value="PUA"/>
    <property type="match status" value="1"/>
</dbReference>
<dbReference type="PATRIC" id="fig|1796491.3.peg.1854"/>
<evidence type="ECO:0000256" key="2">
    <source>
        <dbReference type="ARBA" id="ARBA00022490"/>
    </source>
</evidence>
<evidence type="ECO:0000256" key="6">
    <source>
        <dbReference type="ARBA" id="ARBA00022691"/>
    </source>
</evidence>
<dbReference type="GO" id="GO:0032259">
    <property type="term" value="P:methylation"/>
    <property type="evidence" value="ECO:0007669"/>
    <property type="project" value="UniProtKB-KW"/>
</dbReference>
<dbReference type="InterPro" id="IPR041532">
    <property type="entry name" value="RlmI-like_PUA"/>
</dbReference>
<keyword evidence="3" id="KW-0698">rRNA processing</keyword>
<organism evidence="11 12">
    <name type="scientific">Candidatus Gallionella acididurans</name>
    <dbReference type="NCBI Taxonomy" id="1796491"/>
    <lineage>
        <taxon>Bacteria</taxon>
        <taxon>Pseudomonadati</taxon>
        <taxon>Pseudomonadota</taxon>
        <taxon>Betaproteobacteria</taxon>
        <taxon>Nitrosomonadales</taxon>
        <taxon>Gallionellaceae</taxon>
        <taxon>Gallionella</taxon>
    </lineage>
</organism>
<dbReference type="InterPro" id="IPR036974">
    <property type="entry name" value="PUA_sf"/>
</dbReference>
<sequence length="453" mass="49339">MTSQKTRSPSTPHRPSRGNRDFRKRTQPGGNSPGEKNNSNRSSTPRNAPQFATGPATAQPCILLKAGREKSLLRRHPWIFSGAVERVDGAPAGGDTLAVRDHTGEFLAWAAFNPDSQITARVWSWREQENIGKEFFGDRISNSLAARSGLDFARNSNGMRLIHAESNGLPGLIVDRYGDVLVMQIGSAGPEHWRETIADILQELCKPVCIYERSDSDSRGLEGLQPRNGVLRGVLPENVEVIENGLRFNVDVAAGQKTGFYLDQRDNRALTGTLAKDKDVLNCFCYTGGFSLHALRGGAKSVLSIDASEEALFIAAENLTRNGLDAGKAEWLEADVFQALRTLRDQNRKFDLIILDPPKFAPTAAFAEKAARGYKDINLLAFKLLRPGGLLCTYSCSGGISEDLFQKIIAGAALDAGVDAQIIHYLHASADHPVLLSFPEGAYLKGLVLRVAS</sequence>
<evidence type="ECO:0000256" key="1">
    <source>
        <dbReference type="ARBA" id="ARBA00004496"/>
    </source>
</evidence>
<dbReference type="SUPFAM" id="SSF53335">
    <property type="entry name" value="S-adenosyl-L-methionine-dependent methyltransferases"/>
    <property type="match status" value="1"/>
</dbReference>
<evidence type="ECO:0000259" key="10">
    <source>
        <dbReference type="SMART" id="SM00359"/>
    </source>
</evidence>
<dbReference type="Gene3D" id="3.40.50.150">
    <property type="entry name" value="Vaccinia Virus protein VP39"/>
    <property type="match status" value="1"/>
</dbReference>
<dbReference type="AlphaFoldDB" id="A0A139BT65"/>
<comment type="subcellular location">
    <subcellularLocation>
        <location evidence="1">Cytoplasm</location>
    </subcellularLocation>
</comment>
<comment type="similarity">
    <text evidence="8">Belongs to the methyltransferase superfamily. RlmI family.</text>
</comment>
<evidence type="ECO:0000313" key="12">
    <source>
        <dbReference type="Proteomes" id="UP000070578"/>
    </source>
</evidence>
<dbReference type="Gene3D" id="2.30.130.10">
    <property type="entry name" value="PUA domain"/>
    <property type="match status" value="1"/>
</dbReference>
<evidence type="ECO:0000256" key="7">
    <source>
        <dbReference type="ARBA" id="ARBA00022884"/>
    </source>
</evidence>
<dbReference type="Pfam" id="PF17785">
    <property type="entry name" value="PUA_3"/>
    <property type="match status" value="1"/>
</dbReference>
<evidence type="ECO:0000256" key="4">
    <source>
        <dbReference type="ARBA" id="ARBA00022603"/>
    </source>
</evidence>
<dbReference type="InterPro" id="IPR015947">
    <property type="entry name" value="PUA-like_sf"/>
</dbReference>
<evidence type="ECO:0000256" key="9">
    <source>
        <dbReference type="SAM" id="MobiDB-lite"/>
    </source>
</evidence>